<reference evidence="1" key="1">
    <citation type="journal article" date="2021" name="IMA Fungus">
        <title>Genomic characterization of three marine fungi, including Emericellopsis atlantica sp. nov. with signatures of a generalist lifestyle and marine biomass degradation.</title>
        <authorList>
            <person name="Hagestad O.C."/>
            <person name="Hou L."/>
            <person name="Andersen J.H."/>
            <person name="Hansen E.H."/>
            <person name="Altermark B."/>
            <person name="Li C."/>
            <person name="Kuhnert E."/>
            <person name="Cox R.J."/>
            <person name="Crous P.W."/>
            <person name="Spatafora J.W."/>
            <person name="Lail K."/>
            <person name="Amirebrahimi M."/>
            <person name="Lipzen A."/>
            <person name="Pangilinan J."/>
            <person name="Andreopoulos W."/>
            <person name="Hayes R.D."/>
            <person name="Ng V."/>
            <person name="Grigoriev I.V."/>
            <person name="Jackson S.A."/>
            <person name="Sutton T.D.S."/>
            <person name="Dobson A.D.W."/>
            <person name="Rama T."/>
        </authorList>
    </citation>
    <scope>NUCLEOTIDE SEQUENCE</scope>
    <source>
        <strain evidence="1">TRa018bII</strain>
    </source>
</reference>
<name>A0A9P8C095_9HELO</name>
<protein>
    <submittedName>
        <fullName evidence="1">Uncharacterized protein</fullName>
    </submittedName>
</protein>
<dbReference type="OrthoDB" id="3557801at2759"/>
<keyword evidence="2" id="KW-1185">Reference proteome</keyword>
<accession>A0A9P8C095</accession>
<dbReference type="AlphaFoldDB" id="A0A9P8C095"/>
<dbReference type="EMBL" id="MU251880">
    <property type="protein sequence ID" value="KAG9228672.1"/>
    <property type="molecule type" value="Genomic_DNA"/>
</dbReference>
<evidence type="ECO:0000313" key="2">
    <source>
        <dbReference type="Proteomes" id="UP000824998"/>
    </source>
</evidence>
<evidence type="ECO:0000313" key="1">
    <source>
        <dbReference type="EMBL" id="KAG9228672.1"/>
    </source>
</evidence>
<proteinExistence type="predicted"/>
<feature type="non-terminal residue" evidence="1">
    <location>
        <position position="1"/>
    </location>
</feature>
<gene>
    <name evidence="1" type="ORF">BJ875DRAFT_388902</name>
</gene>
<sequence>EKAAAAEFTTLVGLGTSDENQRKCRLWWKDLCDMKNASVVTLLLYRNAKFNKYCKSFPRRKHSPRELIDTIMSWEKVYSGYIRQIELRALEQAKGNFSGRLDLCHASVAEILSMPESAWDNGSNT</sequence>
<organism evidence="1 2">
    <name type="scientific">Amylocarpus encephaloides</name>
    <dbReference type="NCBI Taxonomy" id="45428"/>
    <lineage>
        <taxon>Eukaryota</taxon>
        <taxon>Fungi</taxon>
        <taxon>Dikarya</taxon>
        <taxon>Ascomycota</taxon>
        <taxon>Pezizomycotina</taxon>
        <taxon>Leotiomycetes</taxon>
        <taxon>Helotiales</taxon>
        <taxon>Helotiales incertae sedis</taxon>
        <taxon>Amylocarpus</taxon>
    </lineage>
</organism>
<dbReference type="Proteomes" id="UP000824998">
    <property type="component" value="Unassembled WGS sequence"/>
</dbReference>
<comment type="caution">
    <text evidence="1">The sequence shown here is derived from an EMBL/GenBank/DDBJ whole genome shotgun (WGS) entry which is preliminary data.</text>
</comment>